<protein>
    <recommendedName>
        <fullName evidence="3">DUF2188 domain-containing protein</fullName>
    </recommendedName>
</protein>
<gene>
    <name evidence="2" type="ORF">LCGC14_0896730</name>
</gene>
<reference evidence="2" key="1">
    <citation type="journal article" date="2015" name="Nature">
        <title>Complex archaea that bridge the gap between prokaryotes and eukaryotes.</title>
        <authorList>
            <person name="Spang A."/>
            <person name="Saw J.H."/>
            <person name="Jorgensen S.L."/>
            <person name="Zaremba-Niedzwiedzka K."/>
            <person name="Martijn J."/>
            <person name="Lind A.E."/>
            <person name="van Eijk R."/>
            <person name="Schleper C."/>
            <person name="Guy L."/>
            <person name="Ettema T.J."/>
        </authorList>
    </citation>
    <scope>NUCLEOTIDE SEQUENCE</scope>
</reference>
<dbReference type="InterPro" id="IPR018691">
    <property type="entry name" value="DUF2188"/>
</dbReference>
<evidence type="ECO:0008006" key="3">
    <source>
        <dbReference type="Google" id="ProtNLM"/>
    </source>
</evidence>
<sequence length="78" mass="8964">MTKRDTHRVMPHKDGGWQVKRDGALKASHHTSTKKEAELLARPISRNQETELQIHGKDMKIQRSDSHGNDPFPPKDKK</sequence>
<dbReference type="AlphaFoldDB" id="A0A0F9RGQ6"/>
<evidence type="ECO:0000313" key="2">
    <source>
        <dbReference type="EMBL" id="KKN24256.1"/>
    </source>
</evidence>
<comment type="caution">
    <text evidence="2">The sequence shown here is derived from an EMBL/GenBank/DDBJ whole genome shotgun (WGS) entry which is preliminary data.</text>
</comment>
<accession>A0A0F9RGQ6</accession>
<feature type="compositionally biased region" description="Basic and acidic residues" evidence="1">
    <location>
        <begin position="48"/>
        <end position="78"/>
    </location>
</feature>
<organism evidence="2">
    <name type="scientific">marine sediment metagenome</name>
    <dbReference type="NCBI Taxonomy" id="412755"/>
    <lineage>
        <taxon>unclassified sequences</taxon>
        <taxon>metagenomes</taxon>
        <taxon>ecological metagenomes</taxon>
    </lineage>
</organism>
<dbReference type="Pfam" id="PF09954">
    <property type="entry name" value="DUF2188"/>
    <property type="match status" value="1"/>
</dbReference>
<feature type="region of interest" description="Disordered" evidence="1">
    <location>
        <begin position="1"/>
        <end position="78"/>
    </location>
</feature>
<feature type="compositionally biased region" description="Basic and acidic residues" evidence="1">
    <location>
        <begin position="7"/>
        <end position="24"/>
    </location>
</feature>
<dbReference type="EMBL" id="LAZR01002897">
    <property type="protein sequence ID" value="KKN24256.1"/>
    <property type="molecule type" value="Genomic_DNA"/>
</dbReference>
<name>A0A0F9RGQ6_9ZZZZ</name>
<evidence type="ECO:0000256" key="1">
    <source>
        <dbReference type="SAM" id="MobiDB-lite"/>
    </source>
</evidence>
<proteinExistence type="predicted"/>